<evidence type="ECO:0000256" key="4">
    <source>
        <dbReference type="ARBA" id="ARBA00022989"/>
    </source>
</evidence>
<dbReference type="PANTHER" id="PTHR33885:SF3">
    <property type="entry name" value="PHAGE SHOCK PROTEIN C"/>
    <property type="match status" value="1"/>
</dbReference>
<keyword evidence="10" id="KW-1185">Reference proteome</keyword>
<name>A0A1G8FRU0_9NOCA</name>
<evidence type="ECO:0000256" key="5">
    <source>
        <dbReference type="ARBA" id="ARBA00023136"/>
    </source>
</evidence>
<feature type="compositionally biased region" description="Pro residues" evidence="6">
    <location>
        <begin position="307"/>
        <end position="324"/>
    </location>
</feature>
<sequence length="599" mass="62138">MIGDTTRDTRHDPATGPAFETWRGELAAARDDSGTTRLWIGIRHRLHSIDTARSAGSGHQGFTLRSPPPWVKVPFASSDRSNVAFTHRRGVIGKEVIRKGVKDQGSSRCADVPATGNIGAMTNRSFQDQIQDLWRTRPARLPSRGHVAGVCSGIGYRYGVDPVLVRVAFVVSTIFGGAGILLYLAGWLVLPKEGETASPAEALVGRGHSSDSGTKTVVLLVALAIAASTVGPAGVGLGGSGVIGLALMLGGLWLLYQRQPIPPAQPATLAPSAAGYPGGAYPTGQFPTTGFPTYGPYTRLPDHYVPERPPAPEPPKSPNVPPADPTGRPAGGKGETSASPEQQEPTSTSGPREPVPGARSTAGPATTPPAATGPQPPSWDPLGVAPFAWDLPEPKAEPLLPVAPKGPRSRLTPVTIGLAIIAAAVAGGIAAGTDADWLTPGRIGAIALAVIGIGLILGGFLRRGYGLLIVTAPLAGFVVLASLVGPIDFDQRTMGEQVWTPASAAALDPEYSIRFGSGTLDLRNTTLDEDTTVDVSSRFGEMIVVVPPTMNIVDHCETRFGNAECLTDGTVDGGTDGTDGPVLTINAESRFGSVEVRRG</sequence>
<keyword evidence="2" id="KW-1003">Cell membrane</keyword>
<dbReference type="Pfam" id="PF04024">
    <property type="entry name" value="PspC"/>
    <property type="match status" value="1"/>
</dbReference>
<feature type="domain" description="Phage shock protein PspC N-terminal" evidence="8">
    <location>
        <begin position="139"/>
        <end position="193"/>
    </location>
</feature>
<evidence type="ECO:0000313" key="10">
    <source>
        <dbReference type="Proteomes" id="UP000183263"/>
    </source>
</evidence>
<evidence type="ECO:0000256" key="3">
    <source>
        <dbReference type="ARBA" id="ARBA00022692"/>
    </source>
</evidence>
<dbReference type="AlphaFoldDB" id="A0A1G8FRU0"/>
<dbReference type="Proteomes" id="UP000183263">
    <property type="component" value="Unassembled WGS sequence"/>
</dbReference>
<keyword evidence="5 7" id="KW-0472">Membrane</keyword>
<evidence type="ECO:0000256" key="1">
    <source>
        <dbReference type="ARBA" id="ARBA00004162"/>
    </source>
</evidence>
<feature type="compositionally biased region" description="Polar residues" evidence="6">
    <location>
        <begin position="336"/>
        <end position="350"/>
    </location>
</feature>
<dbReference type="InterPro" id="IPR007168">
    <property type="entry name" value="Phageshock_PspC_N"/>
</dbReference>
<evidence type="ECO:0000256" key="7">
    <source>
        <dbReference type="SAM" id="Phobius"/>
    </source>
</evidence>
<keyword evidence="3 7" id="KW-0812">Transmembrane</keyword>
<accession>A0A1G8FRU0</accession>
<evidence type="ECO:0000256" key="2">
    <source>
        <dbReference type="ARBA" id="ARBA00022475"/>
    </source>
</evidence>
<reference evidence="9 10" key="1">
    <citation type="submission" date="2016-10" db="EMBL/GenBank/DDBJ databases">
        <authorList>
            <person name="de Groot N.N."/>
        </authorList>
    </citation>
    <scope>NUCLEOTIDE SEQUENCE [LARGE SCALE GENOMIC DNA]</scope>
    <source>
        <strain evidence="9 10">DSM 44892</strain>
    </source>
</reference>
<keyword evidence="4 7" id="KW-1133">Transmembrane helix</keyword>
<dbReference type="EMBL" id="FNDN01000003">
    <property type="protein sequence ID" value="SDH84811.1"/>
    <property type="molecule type" value="Genomic_DNA"/>
</dbReference>
<proteinExistence type="predicted"/>
<feature type="transmembrane region" description="Helical" evidence="7">
    <location>
        <begin position="443"/>
        <end position="461"/>
    </location>
</feature>
<evidence type="ECO:0000256" key="6">
    <source>
        <dbReference type="SAM" id="MobiDB-lite"/>
    </source>
</evidence>
<gene>
    <name evidence="9" type="ORF">SAMN05444695_103372</name>
</gene>
<feature type="transmembrane region" description="Helical" evidence="7">
    <location>
        <begin position="411"/>
        <end position="431"/>
    </location>
</feature>
<comment type="subcellular location">
    <subcellularLocation>
        <location evidence="1">Cell membrane</location>
        <topology evidence="1">Single-pass membrane protein</topology>
    </subcellularLocation>
</comment>
<dbReference type="InterPro" id="IPR052027">
    <property type="entry name" value="PspC"/>
</dbReference>
<dbReference type="GO" id="GO:0005886">
    <property type="term" value="C:plasma membrane"/>
    <property type="evidence" value="ECO:0007669"/>
    <property type="project" value="UniProtKB-SubCell"/>
</dbReference>
<feature type="transmembrane region" description="Helical" evidence="7">
    <location>
        <begin position="237"/>
        <end position="256"/>
    </location>
</feature>
<organism evidence="9 10">
    <name type="scientific">Rhodococcus triatomae</name>
    <dbReference type="NCBI Taxonomy" id="300028"/>
    <lineage>
        <taxon>Bacteria</taxon>
        <taxon>Bacillati</taxon>
        <taxon>Actinomycetota</taxon>
        <taxon>Actinomycetes</taxon>
        <taxon>Mycobacteriales</taxon>
        <taxon>Nocardiaceae</taxon>
        <taxon>Rhodococcus</taxon>
    </lineage>
</organism>
<protein>
    <submittedName>
        <fullName evidence="9">Phage shock protein PspC (Stress-responsive transcriptional regulator)</fullName>
    </submittedName>
</protein>
<evidence type="ECO:0000259" key="8">
    <source>
        <dbReference type="Pfam" id="PF04024"/>
    </source>
</evidence>
<feature type="region of interest" description="Disordered" evidence="6">
    <location>
        <begin position="287"/>
        <end position="387"/>
    </location>
</feature>
<feature type="transmembrane region" description="Helical" evidence="7">
    <location>
        <begin position="468"/>
        <end position="487"/>
    </location>
</feature>
<dbReference type="PANTHER" id="PTHR33885">
    <property type="entry name" value="PHAGE SHOCK PROTEIN C"/>
    <property type="match status" value="1"/>
</dbReference>
<evidence type="ECO:0000313" key="9">
    <source>
        <dbReference type="EMBL" id="SDH84811.1"/>
    </source>
</evidence>
<feature type="transmembrane region" description="Helical" evidence="7">
    <location>
        <begin position="167"/>
        <end position="191"/>
    </location>
</feature>
<feature type="compositionally biased region" description="Low complexity" evidence="6">
    <location>
        <begin position="356"/>
        <end position="373"/>
    </location>
</feature>
<feature type="compositionally biased region" description="Low complexity" evidence="6">
    <location>
        <begin position="287"/>
        <end position="298"/>
    </location>
</feature>